<comment type="caution">
    <text evidence="1">The sequence shown here is derived from an EMBL/GenBank/DDBJ whole genome shotgun (WGS) entry which is preliminary data.</text>
</comment>
<evidence type="ECO:0000313" key="2">
    <source>
        <dbReference type="Proteomes" id="UP001162162"/>
    </source>
</evidence>
<protein>
    <submittedName>
        <fullName evidence="1">Uncharacterized protein</fullName>
    </submittedName>
</protein>
<gene>
    <name evidence="1" type="ORF">NQ318_002171</name>
</gene>
<proteinExistence type="predicted"/>
<evidence type="ECO:0000313" key="1">
    <source>
        <dbReference type="EMBL" id="KAJ8958389.1"/>
    </source>
</evidence>
<organism evidence="1 2">
    <name type="scientific">Aromia moschata</name>
    <dbReference type="NCBI Taxonomy" id="1265417"/>
    <lineage>
        <taxon>Eukaryota</taxon>
        <taxon>Metazoa</taxon>
        <taxon>Ecdysozoa</taxon>
        <taxon>Arthropoda</taxon>
        <taxon>Hexapoda</taxon>
        <taxon>Insecta</taxon>
        <taxon>Pterygota</taxon>
        <taxon>Neoptera</taxon>
        <taxon>Endopterygota</taxon>
        <taxon>Coleoptera</taxon>
        <taxon>Polyphaga</taxon>
        <taxon>Cucujiformia</taxon>
        <taxon>Chrysomeloidea</taxon>
        <taxon>Cerambycidae</taxon>
        <taxon>Cerambycinae</taxon>
        <taxon>Callichromatini</taxon>
        <taxon>Aromia</taxon>
    </lineage>
</organism>
<accession>A0AAV8Z2K5</accession>
<name>A0AAV8Z2K5_9CUCU</name>
<dbReference type="Proteomes" id="UP001162162">
    <property type="component" value="Unassembled WGS sequence"/>
</dbReference>
<dbReference type="EMBL" id="JAPWTK010000017">
    <property type="protein sequence ID" value="KAJ8958389.1"/>
    <property type="molecule type" value="Genomic_DNA"/>
</dbReference>
<reference evidence="1" key="1">
    <citation type="journal article" date="2023" name="Insect Mol. Biol.">
        <title>Genome sequencing provides insights into the evolution of gene families encoding plant cell wall-degrading enzymes in longhorned beetles.</title>
        <authorList>
            <person name="Shin N.R."/>
            <person name="Okamura Y."/>
            <person name="Kirsch R."/>
            <person name="Pauchet Y."/>
        </authorList>
    </citation>
    <scope>NUCLEOTIDE SEQUENCE</scope>
    <source>
        <strain evidence="1">AMC_N1</strain>
    </source>
</reference>
<dbReference type="AlphaFoldDB" id="A0AAV8Z2K5"/>
<keyword evidence="2" id="KW-1185">Reference proteome</keyword>
<sequence length="78" mass="8838">MMGGNQSAWTQEGRVVSIHRLTRFVVLPHFPLLRVTFAELGIKEEGSDSPSSTLFRRCTTIMTVQVYKNNKANKVQTK</sequence>